<dbReference type="InterPro" id="IPR000119">
    <property type="entry name" value="Hist_DNA-bd"/>
</dbReference>
<protein>
    <submittedName>
        <fullName evidence="3">HU family DNA-binding protein</fullName>
    </submittedName>
</protein>
<evidence type="ECO:0000313" key="3">
    <source>
        <dbReference type="EMBL" id="QTD48214.1"/>
    </source>
</evidence>
<dbReference type="AlphaFoldDB" id="A0A8A4TG78"/>
<dbReference type="SUPFAM" id="SSF47729">
    <property type="entry name" value="IHF-like DNA-binding proteins"/>
    <property type="match status" value="1"/>
</dbReference>
<name>A0A8A4TG78_SULCO</name>
<gene>
    <name evidence="3" type="ORF">J3U87_21725</name>
</gene>
<dbReference type="InterPro" id="IPR010992">
    <property type="entry name" value="IHF-like_DNA-bd_dom_sf"/>
</dbReference>
<sequence length="98" mass="10941">MIKKDIVKQLHELHGGMTLAETESHTNKLLEIMKEIFQGEEALTITHFGKFRRKKRAVRDVVLPSGKQVISSAGERVQFIPSPKLKAFINTGEGGEPS</sequence>
<dbReference type="GO" id="GO:0030527">
    <property type="term" value="F:structural constituent of chromatin"/>
    <property type="evidence" value="ECO:0007669"/>
    <property type="project" value="InterPro"/>
</dbReference>
<evidence type="ECO:0000256" key="2">
    <source>
        <dbReference type="ARBA" id="ARBA00023125"/>
    </source>
</evidence>
<dbReference type="Gene3D" id="4.10.520.10">
    <property type="entry name" value="IHF-like DNA-binding proteins"/>
    <property type="match status" value="1"/>
</dbReference>
<comment type="similarity">
    <text evidence="1">Belongs to the bacterial histone-like protein family.</text>
</comment>
<dbReference type="GO" id="GO:0003677">
    <property type="term" value="F:DNA binding"/>
    <property type="evidence" value="ECO:0007669"/>
    <property type="project" value="UniProtKB-KW"/>
</dbReference>
<keyword evidence="4" id="KW-1185">Reference proteome</keyword>
<dbReference type="Proteomes" id="UP000663929">
    <property type="component" value="Chromosome"/>
</dbReference>
<keyword evidence="2 3" id="KW-0238">DNA-binding</keyword>
<dbReference type="RefSeq" id="WP_237377872.1">
    <property type="nucleotide sequence ID" value="NZ_CP071793.1"/>
</dbReference>
<dbReference type="EMBL" id="CP071793">
    <property type="protein sequence ID" value="QTD48214.1"/>
    <property type="molecule type" value="Genomic_DNA"/>
</dbReference>
<evidence type="ECO:0000256" key="1">
    <source>
        <dbReference type="ARBA" id="ARBA00010529"/>
    </source>
</evidence>
<accession>A0A8A4TG78</accession>
<reference evidence="3" key="1">
    <citation type="submission" date="2021-03" db="EMBL/GenBank/DDBJ databases">
        <title>Acanthopleuribacteraceae sp. M133.</title>
        <authorList>
            <person name="Wang G."/>
        </authorList>
    </citation>
    <scope>NUCLEOTIDE SEQUENCE</scope>
    <source>
        <strain evidence="3">M133</strain>
    </source>
</reference>
<proteinExistence type="inferred from homology"/>
<dbReference type="Pfam" id="PF00216">
    <property type="entry name" value="Bac_DNA_binding"/>
    <property type="match status" value="1"/>
</dbReference>
<organism evidence="3 4">
    <name type="scientific">Sulfidibacter corallicola</name>
    <dbReference type="NCBI Taxonomy" id="2818388"/>
    <lineage>
        <taxon>Bacteria</taxon>
        <taxon>Pseudomonadati</taxon>
        <taxon>Acidobacteriota</taxon>
        <taxon>Holophagae</taxon>
        <taxon>Acanthopleuribacterales</taxon>
        <taxon>Acanthopleuribacteraceae</taxon>
        <taxon>Sulfidibacter</taxon>
    </lineage>
</organism>
<evidence type="ECO:0000313" key="4">
    <source>
        <dbReference type="Proteomes" id="UP000663929"/>
    </source>
</evidence>
<dbReference type="KEGG" id="scor:J3U87_21725"/>